<dbReference type="AlphaFoldDB" id="C6HIV0"/>
<accession>C6HIV0</accession>
<proteinExistence type="predicted"/>
<dbReference type="OMA" id="QPAREIR"/>
<sequence>MSDIGLVANLQVLRVDPKVGKDLGLGLIPKSTSGGFKEGWWNVNDFMRRQPLCGDDWLKALVGASQPAREIRKHSFFVDLGICNRKSYSVRRLSSETCFRRAFGFLNLPAGLEYLLLRDVGLQHKSEDHLKLPRESNQQLTGAISFRPKSERLELDNRVKLKRFLRPERTIIRDPCVDCSRASIAKVLCILRNIDASQLKQSVWNFGSIVQYIVHNR</sequence>
<name>C6HIV0_AJECH</name>
<reference evidence="2" key="1">
    <citation type="submission" date="2009-05" db="EMBL/GenBank/DDBJ databases">
        <title>The genome sequence of Ajellomyces capsulatus strain H143.</title>
        <authorList>
            <person name="Champion M."/>
            <person name="Cuomo C.A."/>
            <person name="Ma L.-J."/>
            <person name="Henn M.R."/>
            <person name="Sil A."/>
            <person name="Goldman B."/>
            <person name="Young S.K."/>
            <person name="Kodira C.D."/>
            <person name="Zeng Q."/>
            <person name="Koehrsen M."/>
            <person name="Alvarado L."/>
            <person name="Berlin A.M."/>
            <person name="Borenstein D."/>
            <person name="Chen Z."/>
            <person name="Engels R."/>
            <person name="Freedman E."/>
            <person name="Gellesch M."/>
            <person name="Goldberg J."/>
            <person name="Griggs A."/>
            <person name="Gujja S."/>
            <person name="Heiman D.I."/>
            <person name="Hepburn T.A."/>
            <person name="Howarth C."/>
            <person name="Jen D."/>
            <person name="Larson L."/>
            <person name="Lewis B."/>
            <person name="Mehta T."/>
            <person name="Park D."/>
            <person name="Pearson M."/>
            <person name="Roberts A."/>
            <person name="Saif S."/>
            <person name="Shea T.D."/>
            <person name="Shenoy N."/>
            <person name="Sisk P."/>
            <person name="Stolte C."/>
            <person name="Sykes S."/>
            <person name="Walk T."/>
            <person name="White J."/>
            <person name="Yandava C."/>
            <person name="Klein B."/>
            <person name="McEwen J.G."/>
            <person name="Puccia R."/>
            <person name="Goldman G.H."/>
            <person name="Felipe M.S."/>
            <person name="Nino-Vega G."/>
            <person name="San-Blas G."/>
            <person name="Taylor J.W."/>
            <person name="Mendoza L."/>
            <person name="Galagan J.E."/>
            <person name="Nusbaum C."/>
            <person name="Birren B.W."/>
        </authorList>
    </citation>
    <scope>NUCLEOTIDE SEQUENCE [LARGE SCALE GENOMIC DNA]</scope>
    <source>
        <strain evidence="2">H143</strain>
    </source>
</reference>
<gene>
    <name evidence="1" type="ORF">HCDG_05984</name>
</gene>
<dbReference type="Proteomes" id="UP000002624">
    <property type="component" value="Unassembled WGS sequence"/>
</dbReference>
<evidence type="ECO:0000313" key="1">
    <source>
        <dbReference type="EMBL" id="EER39762.1"/>
    </source>
</evidence>
<organism evidence="1 2">
    <name type="scientific">Ajellomyces capsulatus (strain H143)</name>
    <name type="common">Darling's disease fungus</name>
    <name type="synonym">Histoplasma capsulatum</name>
    <dbReference type="NCBI Taxonomy" id="544712"/>
    <lineage>
        <taxon>Eukaryota</taxon>
        <taxon>Fungi</taxon>
        <taxon>Dikarya</taxon>
        <taxon>Ascomycota</taxon>
        <taxon>Pezizomycotina</taxon>
        <taxon>Eurotiomycetes</taxon>
        <taxon>Eurotiomycetidae</taxon>
        <taxon>Onygenales</taxon>
        <taxon>Ajellomycetaceae</taxon>
        <taxon>Histoplasma</taxon>
    </lineage>
</organism>
<protein>
    <submittedName>
        <fullName evidence="1">Uncharacterized protein</fullName>
    </submittedName>
</protein>
<dbReference type="VEuPathDB" id="FungiDB:HCDG_05984"/>
<evidence type="ECO:0000313" key="2">
    <source>
        <dbReference type="Proteomes" id="UP000002624"/>
    </source>
</evidence>
<dbReference type="HOGENOM" id="CLU_1271974_0_0_1"/>
<dbReference type="EMBL" id="GG692428">
    <property type="protein sequence ID" value="EER39762.1"/>
    <property type="molecule type" value="Genomic_DNA"/>
</dbReference>
<dbReference type="OrthoDB" id="10548477at2759"/>